<sequence>MAITRLQYLLTLAWATTIYTVQGLTLDEIVVDMKGGQFKAGQACVAFSRVNFLQGPLMPKYQIYYVIEHYNAKRKRILSGCCNVIQQQK</sequence>
<keyword evidence="1" id="KW-0732">Signal</keyword>
<feature type="signal peptide" evidence="1">
    <location>
        <begin position="1"/>
        <end position="23"/>
    </location>
</feature>
<proteinExistence type="predicted"/>
<feature type="chain" id="PRO_5012417396" description="ATP-dependent DNA helicase" evidence="1">
    <location>
        <begin position="24"/>
        <end position="89"/>
    </location>
</feature>
<accession>A0A1X7VFM5</accession>
<dbReference type="PANTHER" id="PTHR47642:SF5">
    <property type="entry name" value="ATP-DEPENDENT DNA HELICASE"/>
    <property type="match status" value="1"/>
</dbReference>
<reference evidence="2" key="1">
    <citation type="submission" date="2017-05" db="UniProtKB">
        <authorList>
            <consortium name="EnsemblMetazoa"/>
        </authorList>
    </citation>
    <scope>IDENTIFICATION</scope>
</reference>
<name>A0A1X7VFM5_AMPQE</name>
<evidence type="ECO:0008006" key="3">
    <source>
        <dbReference type="Google" id="ProtNLM"/>
    </source>
</evidence>
<dbReference type="InterPro" id="IPR051055">
    <property type="entry name" value="PIF1_helicase"/>
</dbReference>
<dbReference type="EnsemblMetazoa" id="Aqu2.1.38841_001">
    <property type="protein sequence ID" value="Aqu2.1.38841_001"/>
    <property type="gene ID" value="Aqu2.1.38841"/>
</dbReference>
<dbReference type="AlphaFoldDB" id="A0A1X7VFM5"/>
<dbReference type="PANTHER" id="PTHR47642">
    <property type="entry name" value="ATP-DEPENDENT DNA HELICASE"/>
    <property type="match status" value="1"/>
</dbReference>
<organism evidence="2">
    <name type="scientific">Amphimedon queenslandica</name>
    <name type="common">Sponge</name>
    <dbReference type="NCBI Taxonomy" id="400682"/>
    <lineage>
        <taxon>Eukaryota</taxon>
        <taxon>Metazoa</taxon>
        <taxon>Porifera</taxon>
        <taxon>Demospongiae</taxon>
        <taxon>Heteroscleromorpha</taxon>
        <taxon>Haplosclerida</taxon>
        <taxon>Niphatidae</taxon>
        <taxon>Amphimedon</taxon>
    </lineage>
</organism>
<evidence type="ECO:0000313" key="2">
    <source>
        <dbReference type="EnsemblMetazoa" id="Aqu2.1.38841_001"/>
    </source>
</evidence>
<evidence type="ECO:0000256" key="1">
    <source>
        <dbReference type="SAM" id="SignalP"/>
    </source>
</evidence>
<protein>
    <recommendedName>
        <fullName evidence="3">ATP-dependent DNA helicase</fullName>
    </recommendedName>
</protein>
<dbReference type="InParanoid" id="A0A1X7VFM5"/>